<keyword evidence="1" id="KW-0812">Transmembrane</keyword>
<reference evidence="2" key="2">
    <citation type="submission" date="2021-04" db="EMBL/GenBank/DDBJ databases">
        <authorList>
            <person name="Gilroy R."/>
        </authorList>
    </citation>
    <scope>NUCLEOTIDE SEQUENCE</scope>
    <source>
        <strain evidence="2">421</strain>
    </source>
</reference>
<name>A0A9D1RCH5_9FIRM</name>
<dbReference type="AlphaFoldDB" id="A0A9D1RCH5"/>
<keyword evidence="1" id="KW-1133">Transmembrane helix</keyword>
<dbReference type="Proteomes" id="UP000824205">
    <property type="component" value="Unassembled WGS sequence"/>
</dbReference>
<reference evidence="2" key="1">
    <citation type="journal article" date="2021" name="PeerJ">
        <title>Extensive microbial diversity within the chicken gut microbiome revealed by metagenomics and culture.</title>
        <authorList>
            <person name="Gilroy R."/>
            <person name="Ravi A."/>
            <person name="Getino M."/>
            <person name="Pursley I."/>
            <person name="Horton D.L."/>
            <person name="Alikhan N.F."/>
            <person name="Baker D."/>
            <person name="Gharbi K."/>
            <person name="Hall N."/>
            <person name="Watson M."/>
            <person name="Adriaenssens E.M."/>
            <person name="Foster-Nyarko E."/>
            <person name="Jarju S."/>
            <person name="Secka A."/>
            <person name="Antonio M."/>
            <person name="Oren A."/>
            <person name="Chaudhuri R.R."/>
            <person name="La Ragione R."/>
            <person name="Hildebrand F."/>
            <person name="Pallen M.J."/>
        </authorList>
    </citation>
    <scope>NUCLEOTIDE SEQUENCE</scope>
    <source>
        <strain evidence="2">421</strain>
    </source>
</reference>
<proteinExistence type="predicted"/>
<sequence>MKTAQGVIIQLMKRKRILKVFIAVIVAAVMLPIGAYYIIGPRDLTDGGEIYAQQVYYMFNTYQCVGWTMGGNNDVEPGRLLRYGLFTRYYKGKNAPDYIVVYETHEKFVYRLVENEDGEK</sequence>
<accession>A0A9D1RCH5</accession>
<protein>
    <submittedName>
        <fullName evidence="2">Uncharacterized protein</fullName>
    </submittedName>
</protein>
<dbReference type="EMBL" id="DXGE01000011">
    <property type="protein sequence ID" value="HIW85309.1"/>
    <property type="molecule type" value="Genomic_DNA"/>
</dbReference>
<evidence type="ECO:0000256" key="1">
    <source>
        <dbReference type="SAM" id="Phobius"/>
    </source>
</evidence>
<comment type="caution">
    <text evidence="2">The sequence shown here is derived from an EMBL/GenBank/DDBJ whole genome shotgun (WGS) entry which is preliminary data.</text>
</comment>
<gene>
    <name evidence="2" type="ORF">IAA48_02330</name>
</gene>
<feature type="transmembrane region" description="Helical" evidence="1">
    <location>
        <begin position="20"/>
        <end position="39"/>
    </location>
</feature>
<organism evidence="2 3">
    <name type="scientific">Candidatus Eubacterium faecipullorum</name>
    <dbReference type="NCBI Taxonomy" id="2838571"/>
    <lineage>
        <taxon>Bacteria</taxon>
        <taxon>Bacillati</taxon>
        <taxon>Bacillota</taxon>
        <taxon>Clostridia</taxon>
        <taxon>Eubacteriales</taxon>
        <taxon>Eubacteriaceae</taxon>
        <taxon>Eubacterium</taxon>
    </lineage>
</organism>
<evidence type="ECO:0000313" key="2">
    <source>
        <dbReference type="EMBL" id="HIW85309.1"/>
    </source>
</evidence>
<keyword evidence="1" id="KW-0472">Membrane</keyword>
<evidence type="ECO:0000313" key="3">
    <source>
        <dbReference type="Proteomes" id="UP000824205"/>
    </source>
</evidence>